<dbReference type="RefSeq" id="WP_203829857.1">
    <property type="nucleotide sequence ID" value="NZ_BAAATY010000047.1"/>
</dbReference>
<dbReference type="InterPro" id="IPR003660">
    <property type="entry name" value="HAMP_dom"/>
</dbReference>
<dbReference type="InterPro" id="IPR004089">
    <property type="entry name" value="MCPsignal_dom"/>
</dbReference>
<dbReference type="PRINTS" id="PR00260">
    <property type="entry name" value="CHEMTRNSDUCR"/>
</dbReference>
<evidence type="ECO:0000313" key="9">
    <source>
        <dbReference type="EMBL" id="GIE72107.1"/>
    </source>
</evidence>
<evidence type="ECO:0008006" key="11">
    <source>
        <dbReference type="Google" id="ProtNLM"/>
    </source>
</evidence>
<dbReference type="Pfam" id="PF00672">
    <property type="entry name" value="HAMP"/>
    <property type="match status" value="1"/>
</dbReference>
<keyword evidence="10" id="KW-1185">Reference proteome</keyword>
<evidence type="ECO:0000259" key="7">
    <source>
        <dbReference type="PROSITE" id="PS50111"/>
    </source>
</evidence>
<reference evidence="9 10" key="1">
    <citation type="submission" date="2021-01" db="EMBL/GenBank/DDBJ databases">
        <title>Whole genome shotgun sequence of Actinoplanes palleronii NBRC 14916.</title>
        <authorList>
            <person name="Komaki H."/>
            <person name="Tamura T."/>
        </authorList>
    </citation>
    <scope>NUCLEOTIDE SEQUENCE [LARGE SCALE GENOMIC DNA]</scope>
    <source>
        <strain evidence="9 10">NBRC 14916</strain>
    </source>
</reference>
<keyword evidence="2 6" id="KW-1133">Transmembrane helix</keyword>
<evidence type="ECO:0000256" key="6">
    <source>
        <dbReference type="SAM" id="Phobius"/>
    </source>
</evidence>
<keyword evidence="3 5" id="KW-0807">Transducer</keyword>
<dbReference type="PANTHER" id="PTHR32089">
    <property type="entry name" value="METHYL-ACCEPTING CHEMOTAXIS PROTEIN MCPB"/>
    <property type="match status" value="1"/>
</dbReference>
<feature type="domain" description="Methyl-accepting transducer" evidence="7">
    <location>
        <begin position="295"/>
        <end position="517"/>
    </location>
</feature>
<accession>A0ABQ4BN42</accession>
<evidence type="ECO:0000256" key="5">
    <source>
        <dbReference type="PROSITE-ProRule" id="PRU00284"/>
    </source>
</evidence>
<proteinExistence type="inferred from homology"/>
<dbReference type="PROSITE" id="PS50111">
    <property type="entry name" value="CHEMOTAXIS_TRANSDUC_2"/>
    <property type="match status" value="1"/>
</dbReference>
<dbReference type="Gene3D" id="1.10.287.950">
    <property type="entry name" value="Methyl-accepting chemotaxis protein"/>
    <property type="match status" value="1"/>
</dbReference>
<feature type="domain" description="HAMP" evidence="8">
    <location>
        <begin position="231"/>
        <end position="283"/>
    </location>
</feature>
<feature type="transmembrane region" description="Helical" evidence="6">
    <location>
        <begin position="31"/>
        <end position="53"/>
    </location>
</feature>
<keyword evidence="6" id="KW-0472">Membrane</keyword>
<keyword evidence="1 6" id="KW-0812">Transmembrane</keyword>
<dbReference type="Pfam" id="PF00015">
    <property type="entry name" value="MCPsignal"/>
    <property type="match status" value="1"/>
</dbReference>
<evidence type="ECO:0000256" key="1">
    <source>
        <dbReference type="ARBA" id="ARBA00022692"/>
    </source>
</evidence>
<dbReference type="PROSITE" id="PS50885">
    <property type="entry name" value="HAMP"/>
    <property type="match status" value="1"/>
</dbReference>
<feature type="transmembrane region" description="Helical" evidence="6">
    <location>
        <begin position="210"/>
        <end position="234"/>
    </location>
</feature>
<dbReference type="SUPFAM" id="SSF58104">
    <property type="entry name" value="Methyl-accepting chemotaxis protein (MCP) signaling domain"/>
    <property type="match status" value="1"/>
</dbReference>
<dbReference type="InterPro" id="IPR024478">
    <property type="entry name" value="HlyB_4HB_MCP"/>
</dbReference>
<name>A0ABQ4BN42_9ACTN</name>
<evidence type="ECO:0000256" key="2">
    <source>
        <dbReference type="ARBA" id="ARBA00022989"/>
    </source>
</evidence>
<organism evidence="9 10">
    <name type="scientific">Actinoplanes palleronii</name>
    <dbReference type="NCBI Taxonomy" id="113570"/>
    <lineage>
        <taxon>Bacteria</taxon>
        <taxon>Bacillati</taxon>
        <taxon>Actinomycetota</taxon>
        <taxon>Actinomycetes</taxon>
        <taxon>Micromonosporales</taxon>
        <taxon>Micromonosporaceae</taxon>
        <taxon>Actinoplanes</taxon>
    </lineage>
</organism>
<evidence type="ECO:0000313" key="10">
    <source>
        <dbReference type="Proteomes" id="UP000624709"/>
    </source>
</evidence>
<evidence type="ECO:0000256" key="4">
    <source>
        <dbReference type="ARBA" id="ARBA00029447"/>
    </source>
</evidence>
<dbReference type="Proteomes" id="UP000624709">
    <property type="component" value="Unassembled WGS sequence"/>
</dbReference>
<dbReference type="InterPro" id="IPR004090">
    <property type="entry name" value="Chemotax_Me-accpt_rcpt"/>
</dbReference>
<dbReference type="PANTHER" id="PTHR32089:SF112">
    <property type="entry name" value="LYSOZYME-LIKE PROTEIN-RELATED"/>
    <property type="match status" value="1"/>
</dbReference>
<gene>
    <name evidence="9" type="ORF">Apa02nite_082150</name>
</gene>
<dbReference type="SMART" id="SM00283">
    <property type="entry name" value="MA"/>
    <property type="match status" value="1"/>
</dbReference>
<dbReference type="EMBL" id="BOMS01000137">
    <property type="protein sequence ID" value="GIE72107.1"/>
    <property type="molecule type" value="Genomic_DNA"/>
</dbReference>
<dbReference type="SMART" id="SM00304">
    <property type="entry name" value="HAMP"/>
    <property type="match status" value="2"/>
</dbReference>
<comment type="caution">
    <text evidence="9">The sequence shown here is derived from an EMBL/GenBank/DDBJ whole genome shotgun (WGS) entry which is preliminary data.</text>
</comment>
<sequence>MISEGSLRPGEAIPTSTRRQLFADLSVRVKILAAIAVAAAVALVVGIVTLFALSKAADSAQAIYSNNVANVSQVGQIEAAFALARLHLATSAIAPDDATSDKYHTAYTEDLTALDQAIFNYRDGTFAGDPAVLADVTANVALYKQAVENKQAAAASGNDYATWTKVNEQDVAPIADKINADVQALTASEAADASAAAAAARSTATSSRTLSISLLSIGLLLALGLGVVVAGAIVRSLARVRDVCDALAAGDLTHSSGLTSHDEPGLMGQALDAAMARLRATVATIDGSATSLAGASEELSSVSSQIAASAQKTSAQAQTVSAAAEEISRSVDTVSAGSEQMGASIREISQNASEAAQVAGEAVGLAASTTTTMSKLGASSAEIGNVIKVITAIAEQTNLLALNATIEAARAGEMGKGFAVVASEVKDLAQETSRATGDISQRVEAIQADTRGAVTAIEEISRVIGRISEFQTTIASAVEEQTATTSEMNRSVGEAATGTADIAQTITGVAEAARVTSEGVVQSQHATRELARLSTELSGLVTAFRY</sequence>
<comment type="similarity">
    <text evidence="4">Belongs to the methyl-accepting chemotaxis (MCP) protein family.</text>
</comment>
<dbReference type="Pfam" id="PF12729">
    <property type="entry name" value="4HB_MCP_1"/>
    <property type="match status" value="1"/>
</dbReference>
<protein>
    <recommendedName>
        <fullName evidence="11">Methyl-accepting chemotaxis protein</fullName>
    </recommendedName>
</protein>
<evidence type="ECO:0000259" key="8">
    <source>
        <dbReference type="PROSITE" id="PS50885"/>
    </source>
</evidence>
<evidence type="ECO:0000256" key="3">
    <source>
        <dbReference type="ARBA" id="ARBA00023224"/>
    </source>
</evidence>